<sequence>MGAEFLWLRSLCSVPTFAAPMGNTFVVSPLPLILYRRGCAALGGLRLLQSCRGARNKQQEVWRETGDAVFTTNQKLCLTLPFWGRIPGRDYI</sequence>
<feature type="chain" id="PRO_5043709217" description="Secreted protein" evidence="1">
    <location>
        <begin position="19"/>
        <end position="92"/>
    </location>
</feature>
<evidence type="ECO:0000256" key="1">
    <source>
        <dbReference type="SAM" id="SignalP"/>
    </source>
</evidence>
<proteinExistence type="predicted"/>
<reference evidence="2" key="1">
    <citation type="journal article" date="2022" name="bioRxiv">
        <title>Sequencing and chromosome-scale assembly of the giantPleurodeles waltlgenome.</title>
        <authorList>
            <person name="Brown T."/>
            <person name="Elewa A."/>
            <person name="Iarovenko S."/>
            <person name="Subramanian E."/>
            <person name="Araus A.J."/>
            <person name="Petzold A."/>
            <person name="Susuki M."/>
            <person name="Suzuki K.-i.T."/>
            <person name="Hayashi T."/>
            <person name="Toyoda A."/>
            <person name="Oliveira C."/>
            <person name="Osipova E."/>
            <person name="Leigh N.D."/>
            <person name="Simon A."/>
            <person name="Yun M.H."/>
        </authorList>
    </citation>
    <scope>NUCLEOTIDE SEQUENCE</scope>
    <source>
        <strain evidence="2">20211129_DDA</strain>
        <tissue evidence="2">Liver</tissue>
    </source>
</reference>
<keyword evidence="1" id="KW-0732">Signal</keyword>
<gene>
    <name evidence="2" type="ORF">NDU88_000439</name>
</gene>
<dbReference type="EMBL" id="JANPWB010000015">
    <property type="protein sequence ID" value="KAJ1087259.1"/>
    <property type="molecule type" value="Genomic_DNA"/>
</dbReference>
<organism evidence="2 3">
    <name type="scientific">Pleurodeles waltl</name>
    <name type="common">Iberian ribbed newt</name>
    <dbReference type="NCBI Taxonomy" id="8319"/>
    <lineage>
        <taxon>Eukaryota</taxon>
        <taxon>Metazoa</taxon>
        <taxon>Chordata</taxon>
        <taxon>Craniata</taxon>
        <taxon>Vertebrata</taxon>
        <taxon>Euteleostomi</taxon>
        <taxon>Amphibia</taxon>
        <taxon>Batrachia</taxon>
        <taxon>Caudata</taxon>
        <taxon>Salamandroidea</taxon>
        <taxon>Salamandridae</taxon>
        <taxon>Pleurodelinae</taxon>
        <taxon>Pleurodeles</taxon>
    </lineage>
</organism>
<dbReference type="Proteomes" id="UP001066276">
    <property type="component" value="Chromosome 11"/>
</dbReference>
<dbReference type="AlphaFoldDB" id="A0AAV7LA88"/>
<name>A0AAV7LA88_PLEWA</name>
<comment type="caution">
    <text evidence="2">The sequence shown here is derived from an EMBL/GenBank/DDBJ whole genome shotgun (WGS) entry which is preliminary data.</text>
</comment>
<evidence type="ECO:0000313" key="2">
    <source>
        <dbReference type="EMBL" id="KAJ1087259.1"/>
    </source>
</evidence>
<evidence type="ECO:0008006" key="4">
    <source>
        <dbReference type="Google" id="ProtNLM"/>
    </source>
</evidence>
<evidence type="ECO:0000313" key="3">
    <source>
        <dbReference type="Proteomes" id="UP001066276"/>
    </source>
</evidence>
<feature type="signal peptide" evidence="1">
    <location>
        <begin position="1"/>
        <end position="18"/>
    </location>
</feature>
<accession>A0AAV7LA88</accession>
<keyword evidence="3" id="KW-1185">Reference proteome</keyword>
<protein>
    <recommendedName>
        <fullName evidence="4">Secreted protein</fullName>
    </recommendedName>
</protein>